<dbReference type="SUPFAM" id="SSF52172">
    <property type="entry name" value="CheY-like"/>
    <property type="match status" value="1"/>
</dbReference>
<dbReference type="PRINTS" id="PR00038">
    <property type="entry name" value="HTHLUXR"/>
</dbReference>
<gene>
    <name evidence="8" type="ORF">GMST_28160</name>
</gene>
<feature type="domain" description="Response regulatory" evidence="7">
    <location>
        <begin position="3"/>
        <end position="119"/>
    </location>
</feature>
<dbReference type="SUPFAM" id="SSF46894">
    <property type="entry name" value="C-terminal effector domain of the bipartite response regulators"/>
    <property type="match status" value="1"/>
</dbReference>
<dbReference type="AlphaFoldDB" id="A0A6V8MKF4"/>
<sequence>MIRLLLADDHTIFRTGLKNLLCQEEDFQVIAETDDGAAAAELAASLSPDVAIVDISMPSLTGIEAARRITRESPGTRVIILSMHTTKEYVSAALVAGASGFLSKSCTHTDLIQAIHDVVGGKHHLSPTISSSLIELITTPPAEPQPVPAKAENQLSRRENEVLRLLAEGNCTKEVAAHLGISAKTVESYRLNLMKKLNIVNMANLVRYAIREGIVDAD</sequence>
<dbReference type="Proteomes" id="UP000556026">
    <property type="component" value="Unassembled WGS sequence"/>
</dbReference>
<keyword evidence="3 8" id="KW-0238">DNA-binding</keyword>
<dbReference type="PROSITE" id="PS50110">
    <property type="entry name" value="RESPONSE_REGULATORY"/>
    <property type="match status" value="1"/>
</dbReference>
<reference evidence="9" key="1">
    <citation type="submission" date="2020-06" db="EMBL/GenBank/DDBJ databases">
        <title>Draft genomic sequence of Geomonas sp. Red330.</title>
        <authorList>
            <person name="Itoh H."/>
            <person name="Zhenxing X."/>
            <person name="Ushijima N."/>
            <person name="Masuda Y."/>
            <person name="Shiratori Y."/>
            <person name="Senoo K."/>
        </authorList>
    </citation>
    <scope>NUCLEOTIDE SEQUENCE [LARGE SCALE GENOMIC DNA]</scope>
    <source>
        <strain evidence="9">Red330</strain>
    </source>
</reference>
<dbReference type="GO" id="GO:0006355">
    <property type="term" value="P:regulation of DNA-templated transcription"/>
    <property type="evidence" value="ECO:0007669"/>
    <property type="project" value="InterPro"/>
</dbReference>
<name>A0A6V8MKF4_9BACT</name>
<feature type="domain" description="HTH luxR-type" evidence="6">
    <location>
        <begin position="148"/>
        <end position="213"/>
    </location>
</feature>
<organism evidence="8 9">
    <name type="scientific">Geomonas silvestris</name>
    <dbReference type="NCBI Taxonomy" id="2740184"/>
    <lineage>
        <taxon>Bacteria</taxon>
        <taxon>Pseudomonadati</taxon>
        <taxon>Thermodesulfobacteriota</taxon>
        <taxon>Desulfuromonadia</taxon>
        <taxon>Geobacterales</taxon>
        <taxon>Geobacteraceae</taxon>
        <taxon>Geomonas</taxon>
    </lineage>
</organism>
<dbReference type="Pfam" id="PF00072">
    <property type="entry name" value="Response_reg"/>
    <property type="match status" value="1"/>
</dbReference>
<keyword evidence="2" id="KW-0805">Transcription regulation</keyword>
<dbReference type="EMBL" id="BLXX01000008">
    <property type="protein sequence ID" value="GFO60491.1"/>
    <property type="molecule type" value="Genomic_DNA"/>
</dbReference>
<dbReference type="GO" id="GO:0000160">
    <property type="term" value="P:phosphorelay signal transduction system"/>
    <property type="evidence" value="ECO:0007669"/>
    <property type="project" value="InterPro"/>
</dbReference>
<evidence type="ECO:0000256" key="3">
    <source>
        <dbReference type="ARBA" id="ARBA00023125"/>
    </source>
</evidence>
<keyword evidence="9" id="KW-1185">Reference proteome</keyword>
<dbReference type="InterPro" id="IPR039420">
    <property type="entry name" value="WalR-like"/>
</dbReference>
<dbReference type="CDD" id="cd06170">
    <property type="entry name" value="LuxR_C_like"/>
    <property type="match status" value="1"/>
</dbReference>
<dbReference type="PANTHER" id="PTHR43214:SF41">
    <property type="entry name" value="NITRATE_NITRITE RESPONSE REGULATOR PROTEIN NARP"/>
    <property type="match status" value="1"/>
</dbReference>
<dbReference type="InterPro" id="IPR001789">
    <property type="entry name" value="Sig_transdc_resp-reg_receiver"/>
</dbReference>
<evidence type="ECO:0000259" key="7">
    <source>
        <dbReference type="PROSITE" id="PS50110"/>
    </source>
</evidence>
<evidence type="ECO:0000259" key="6">
    <source>
        <dbReference type="PROSITE" id="PS50043"/>
    </source>
</evidence>
<keyword evidence="4" id="KW-0804">Transcription</keyword>
<dbReference type="PANTHER" id="PTHR43214">
    <property type="entry name" value="TWO-COMPONENT RESPONSE REGULATOR"/>
    <property type="match status" value="1"/>
</dbReference>
<evidence type="ECO:0000256" key="4">
    <source>
        <dbReference type="ARBA" id="ARBA00023163"/>
    </source>
</evidence>
<comment type="caution">
    <text evidence="8">The sequence shown here is derived from an EMBL/GenBank/DDBJ whole genome shotgun (WGS) entry which is preliminary data.</text>
</comment>
<dbReference type="InterPro" id="IPR000792">
    <property type="entry name" value="Tscrpt_reg_LuxR_C"/>
</dbReference>
<dbReference type="GO" id="GO:0003677">
    <property type="term" value="F:DNA binding"/>
    <property type="evidence" value="ECO:0007669"/>
    <property type="project" value="UniProtKB-KW"/>
</dbReference>
<dbReference type="RefSeq" id="WP_183355307.1">
    <property type="nucleotide sequence ID" value="NZ_BLXX01000008.1"/>
</dbReference>
<evidence type="ECO:0000256" key="2">
    <source>
        <dbReference type="ARBA" id="ARBA00023015"/>
    </source>
</evidence>
<proteinExistence type="predicted"/>
<dbReference type="SMART" id="SM00448">
    <property type="entry name" value="REC"/>
    <property type="match status" value="1"/>
</dbReference>
<keyword evidence="1 5" id="KW-0597">Phosphoprotein</keyword>
<dbReference type="InterPro" id="IPR016032">
    <property type="entry name" value="Sig_transdc_resp-reg_C-effctor"/>
</dbReference>
<dbReference type="InterPro" id="IPR058245">
    <property type="entry name" value="NreC/VraR/RcsB-like_REC"/>
</dbReference>
<evidence type="ECO:0000313" key="8">
    <source>
        <dbReference type="EMBL" id="GFO60491.1"/>
    </source>
</evidence>
<evidence type="ECO:0000313" key="9">
    <source>
        <dbReference type="Proteomes" id="UP000556026"/>
    </source>
</evidence>
<evidence type="ECO:0000256" key="1">
    <source>
        <dbReference type="ARBA" id="ARBA00022553"/>
    </source>
</evidence>
<dbReference type="CDD" id="cd17535">
    <property type="entry name" value="REC_NarL-like"/>
    <property type="match status" value="1"/>
</dbReference>
<dbReference type="Gene3D" id="3.40.50.2300">
    <property type="match status" value="1"/>
</dbReference>
<dbReference type="Pfam" id="PF00196">
    <property type="entry name" value="GerE"/>
    <property type="match status" value="1"/>
</dbReference>
<dbReference type="PROSITE" id="PS00622">
    <property type="entry name" value="HTH_LUXR_1"/>
    <property type="match status" value="1"/>
</dbReference>
<dbReference type="SMART" id="SM00421">
    <property type="entry name" value="HTH_LUXR"/>
    <property type="match status" value="1"/>
</dbReference>
<dbReference type="PROSITE" id="PS50043">
    <property type="entry name" value="HTH_LUXR_2"/>
    <property type="match status" value="1"/>
</dbReference>
<feature type="modified residue" description="4-aspartylphosphate" evidence="5">
    <location>
        <position position="54"/>
    </location>
</feature>
<accession>A0A6V8MKF4</accession>
<dbReference type="InterPro" id="IPR011006">
    <property type="entry name" value="CheY-like_superfamily"/>
</dbReference>
<evidence type="ECO:0000256" key="5">
    <source>
        <dbReference type="PROSITE-ProRule" id="PRU00169"/>
    </source>
</evidence>
<protein>
    <submittedName>
        <fullName evidence="8">DNA-binding response regulator</fullName>
    </submittedName>
</protein>